<reference evidence="1" key="1">
    <citation type="journal article" date="2021" name="PeerJ">
        <title>Extensive microbial diversity within the chicken gut microbiome revealed by metagenomics and culture.</title>
        <authorList>
            <person name="Gilroy R."/>
            <person name="Ravi A."/>
            <person name="Getino M."/>
            <person name="Pursley I."/>
            <person name="Horton D.L."/>
            <person name="Alikhan N.F."/>
            <person name="Baker D."/>
            <person name="Gharbi K."/>
            <person name="Hall N."/>
            <person name="Watson M."/>
            <person name="Adriaenssens E.M."/>
            <person name="Foster-Nyarko E."/>
            <person name="Jarju S."/>
            <person name="Secka A."/>
            <person name="Antonio M."/>
            <person name="Oren A."/>
            <person name="Chaudhuri R.R."/>
            <person name="La Ragione R."/>
            <person name="Hildebrand F."/>
            <person name="Pallen M.J."/>
        </authorList>
    </citation>
    <scope>NUCLEOTIDE SEQUENCE</scope>
    <source>
        <strain evidence="1">1068</strain>
    </source>
</reference>
<organism evidence="1 2">
    <name type="scientific">Candidatus Blautia pullicola</name>
    <dbReference type="NCBI Taxonomy" id="2838498"/>
    <lineage>
        <taxon>Bacteria</taxon>
        <taxon>Bacillati</taxon>
        <taxon>Bacillota</taxon>
        <taxon>Clostridia</taxon>
        <taxon>Lachnospirales</taxon>
        <taxon>Lachnospiraceae</taxon>
        <taxon>Blautia</taxon>
    </lineage>
</organism>
<protein>
    <submittedName>
        <fullName evidence="1">Glutamate mutase L</fullName>
    </submittedName>
</protein>
<gene>
    <name evidence="1" type="ORF">H9809_11430</name>
</gene>
<dbReference type="InterPro" id="IPR043129">
    <property type="entry name" value="ATPase_NBD"/>
</dbReference>
<dbReference type="NCBIfam" id="TIGR01319">
    <property type="entry name" value="glmL_fam"/>
    <property type="match status" value="1"/>
</dbReference>
<reference evidence="1" key="2">
    <citation type="submission" date="2021-04" db="EMBL/GenBank/DDBJ databases">
        <authorList>
            <person name="Gilroy R."/>
        </authorList>
    </citation>
    <scope>NUCLEOTIDE SEQUENCE</scope>
    <source>
        <strain evidence="1">1068</strain>
    </source>
</reference>
<dbReference type="NCBIfam" id="NF040745">
    <property type="entry name" value="accessory_GlmL"/>
    <property type="match status" value="1"/>
</dbReference>
<evidence type="ECO:0000313" key="2">
    <source>
        <dbReference type="Proteomes" id="UP000824056"/>
    </source>
</evidence>
<name>A0A9D2JT86_9FIRM</name>
<dbReference type="InterPro" id="IPR006230">
    <property type="entry name" value="MutL"/>
</dbReference>
<proteinExistence type="predicted"/>
<sequence length="462" mass="49852">MKPILLVDFGSTNTKVTAADVDACRILGTATAYTTVETDINEGLSNALKILEETTGPLQFQERYACSSAAGGLKMISIGLVPELTAQASREASLGAGAKVWKTYSFNLTKRDMREIEAYHPDIILLTGGTDGGNQECILYNGKMLSELSYDCPIVIAGNRCAADECEEILEGRSVFVCDNVMPKLGELNIEPTQKQIREIFLKRIVQGKGLSKASDLVSGIIMPTPSAMLAAMELLADGRDGLPGIGELMAVDLGGATTDVYSIADGSPANTTTVIKGIREPYAKRSVEGDIGMRYSVRGILEALGEDKLSRLSGISRQRVKELVDYLAEHPDYIPDNQEMEAMDFALACGAVETAAARHAGTVEQVYTPCGLTYLQSGKDLRRVKHVVVTGGALIHAKGTKEIARHALFDSENPASLRPEKAEILVDEKYILAAMGLLSQHYPAAALEIMKKEIAYYGHKE</sequence>
<dbReference type="EMBL" id="DXBG01000268">
    <property type="protein sequence ID" value="HIZ66486.1"/>
    <property type="molecule type" value="Genomic_DNA"/>
</dbReference>
<accession>A0A9D2JT86</accession>
<comment type="caution">
    <text evidence="1">The sequence shown here is derived from an EMBL/GenBank/DDBJ whole genome shotgun (WGS) entry which is preliminary data.</text>
</comment>
<dbReference type="PIRSF" id="PIRSF004729">
    <property type="entry name" value="MutL"/>
    <property type="match status" value="1"/>
</dbReference>
<evidence type="ECO:0000313" key="1">
    <source>
        <dbReference type="EMBL" id="HIZ66486.1"/>
    </source>
</evidence>
<dbReference type="AlphaFoldDB" id="A0A9D2JT86"/>
<dbReference type="Proteomes" id="UP000824056">
    <property type="component" value="Unassembled WGS sequence"/>
</dbReference>
<dbReference type="Pfam" id="PF13941">
    <property type="entry name" value="MutL"/>
    <property type="match status" value="1"/>
</dbReference>
<dbReference type="SUPFAM" id="SSF53067">
    <property type="entry name" value="Actin-like ATPase domain"/>
    <property type="match status" value="1"/>
</dbReference>